<evidence type="ECO:0000256" key="1">
    <source>
        <dbReference type="ARBA" id="ARBA00001936"/>
    </source>
</evidence>
<dbReference type="PANTHER" id="PTHR48090">
    <property type="entry name" value="UNDECAPRENYL-PHOSPHATE 4-DEOXY-4-FORMAMIDO-L-ARABINOSE TRANSFERASE-RELATED"/>
    <property type="match status" value="1"/>
</dbReference>
<keyword evidence="13" id="KW-1185">Reference proteome</keyword>
<organism evidence="12 13">
    <name type="scientific">Nanchangia anserum</name>
    <dbReference type="NCBI Taxonomy" id="2692125"/>
    <lineage>
        <taxon>Bacteria</taxon>
        <taxon>Bacillati</taxon>
        <taxon>Actinomycetota</taxon>
        <taxon>Actinomycetes</taxon>
        <taxon>Actinomycetales</taxon>
        <taxon>Actinomycetaceae</taxon>
        <taxon>Nanchangia</taxon>
    </lineage>
</organism>
<protein>
    <recommendedName>
        <fullName evidence="8">Glucosyl-3-phosphoglycerate synthase</fullName>
        <ecNumber evidence="7">2.4.1.266</ecNumber>
    </recommendedName>
</protein>
<evidence type="ECO:0000313" key="13">
    <source>
        <dbReference type="Proteomes" id="UP000627538"/>
    </source>
</evidence>
<evidence type="ECO:0000313" key="12">
    <source>
        <dbReference type="EMBL" id="MBD3689291.1"/>
    </source>
</evidence>
<dbReference type="Gene3D" id="3.90.550.10">
    <property type="entry name" value="Spore Coat Polysaccharide Biosynthesis Protein SpsA, Chain A"/>
    <property type="match status" value="1"/>
</dbReference>
<evidence type="ECO:0000256" key="9">
    <source>
        <dbReference type="ARBA" id="ARBA00048689"/>
    </source>
</evidence>
<sequence length="253" mass="27002">MNEEDRIAATVRASKAIPGVDLIIVVDDGSTDETKLRAREAGAITVRHTINRGKASAMQTGANVAGMHDQAEGEPRLLLYLDADLGDSAAEAAPLVEPVACGRADCAIAVLPPAKGAGGHGFVLGLARSAIEKAAGWRPVAPLSGQRCMTREAFAASQPFAPGWGVETAMTIRMLVAGMTLIEVPCELGHRVSTRDFAGEMHRLRQWIDVRRAVTSLALARVRLPRARFAQAAARQRDYEPYCALGEAARGRR</sequence>
<dbReference type="InterPro" id="IPR001173">
    <property type="entry name" value="Glyco_trans_2-like"/>
</dbReference>
<comment type="cofactor">
    <cofactor evidence="2">
        <name>Mg(2+)</name>
        <dbReference type="ChEBI" id="CHEBI:18420"/>
    </cofactor>
</comment>
<comment type="catalytic activity">
    <reaction evidence="9">
        <text>(2R)-3-phosphoglycerate + UDP-alpha-D-glucose = (2R)-2-O-(alpha-D-glucopyranosyl)-3-phospho-glycerate + UDP + H(+)</text>
        <dbReference type="Rhea" id="RHEA:31319"/>
        <dbReference type="ChEBI" id="CHEBI:15378"/>
        <dbReference type="ChEBI" id="CHEBI:58223"/>
        <dbReference type="ChEBI" id="CHEBI:58272"/>
        <dbReference type="ChEBI" id="CHEBI:58885"/>
        <dbReference type="ChEBI" id="CHEBI:62600"/>
        <dbReference type="EC" id="2.4.1.266"/>
    </reaction>
    <physiologicalReaction direction="left-to-right" evidence="9">
        <dbReference type="Rhea" id="RHEA:31320"/>
    </physiologicalReaction>
</comment>
<comment type="catalytic activity">
    <reaction evidence="10">
        <text>an NDP-alpha-D-glucose + (2R)-3-phosphoglycerate = (2R)-2-O-(alpha-D-glucopyranosyl)-3-phospho-glycerate + a ribonucleoside 5'-diphosphate + H(+)</text>
        <dbReference type="Rhea" id="RHEA:47244"/>
        <dbReference type="ChEBI" id="CHEBI:15378"/>
        <dbReference type="ChEBI" id="CHEBI:57930"/>
        <dbReference type="ChEBI" id="CHEBI:58272"/>
        <dbReference type="ChEBI" id="CHEBI:62600"/>
        <dbReference type="ChEBI" id="CHEBI:76533"/>
        <dbReference type="EC" id="2.4.1.266"/>
    </reaction>
    <physiologicalReaction direction="left-to-right" evidence="10">
        <dbReference type="Rhea" id="RHEA:47245"/>
    </physiologicalReaction>
</comment>
<comment type="similarity">
    <text evidence="3">Belongs to the glycosyltransferase 2 family.</text>
</comment>
<evidence type="ECO:0000256" key="6">
    <source>
        <dbReference type="ARBA" id="ARBA00022842"/>
    </source>
</evidence>
<accession>A0A8I0GC48</accession>
<evidence type="ECO:0000259" key="11">
    <source>
        <dbReference type="Pfam" id="PF00535"/>
    </source>
</evidence>
<dbReference type="EC" id="2.4.1.266" evidence="7"/>
<feature type="domain" description="Glycosyltransferase 2-like" evidence="11">
    <location>
        <begin position="2"/>
        <end position="119"/>
    </location>
</feature>
<keyword evidence="5 12" id="KW-0808">Transferase</keyword>
<gene>
    <name evidence="12" type="ORF">H8R10_03470</name>
</gene>
<dbReference type="EMBL" id="JACRUO010000001">
    <property type="protein sequence ID" value="MBD3689291.1"/>
    <property type="molecule type" value="Genomic_DNA"/>
</dbReference>
<evidence type="ECO:0000256" key="3">
    <source>
        <dbReference type="ARBA" id="ARBA00006739"/>
    </source>
</evidence>
<evidence type="ECO:0000256" key="10">
    <source>
        <dbReference type="ARBA" id="ARBA00048997"/>
    </source>
</evidence>
<evidence type="ECO:0000256" key="8">
    <source>
        <dbReference type="ARBA" id="ARBA00040894"/>
    </source>
</evidence>
<dbReference type="GO" id="GO:0016757">
    <property type="term" value="F:glycosyltransferase activity"/>
    <property type="evidence" value="ECO:0007669"/>
    <property type="project" value="UniProtKB-KW"/>
</dbReference>
<dbReference type="PANTHER" id="PTHR48090:SF10">
    <property type="entry name" value="GLUCOSYL-3-PHOSPHOGLYCERATE SYNTHASE"/>
    <property type="match status" value="1"/>
</dbReference>
<keyword evidence="4" id="KW-0328">Glycosyltransferase</keyword>
<comment type="caution">
    <text evidence="12">The sequence shown here is derived from an EMBL/GenBank/DDBJ whole genome shotgun (WGS) entry which is preliminary data.</text>
</comment>
<dbReference type="InterPro" id="IPR050256">
    <property type="entry name" value="Glycosyltransferase_2"/>
</dbReference>
<proteinExistence type="inferred from homology"/>
<dbReference type="Pfam" id="PF00535">
    <property type="entry name" value="Glycos_transf_2"/>
    <property type="match status" value="1"/>
</dbReference>
<evidence type="ECO:0000256" key="4">
    <source>
        <dbReference type="ARBA" id="ARBA00022676"/>
    </source>
</evidence>
<evidence type="ECO:0000256" key="2">
    <source>
        <dbReference type="ARBA" id="ARBA00001946"/>
    </source>
</evidence>
<evidence type="ECO:0000256" key="7">
    <source>
        <dbReference type="ARBA" id="ARBA00039022"/>
    </source>
</evidence>
<dbReference type="AlphaFoldDB" id="A0A8I0GC48"/>
<dbReference type="Proteomes" id="UP000627538">
    <property type="component" value="Unassembled WGS sequence"/>
</dbReference>
<dbReference type="InterPro" id="IPR029044">
    <property type="entry name" value="Nucleotide-diphossugar_trans"/>
</dbReference>
<dbReference type="SUPFAM" id="SSF53448">
    <property type="entry name" value="Nucleotide-diphospho-sugar transferases"/>
    <property type="match status" value="1"/>
</dbReference>
<reference evidence="12 13" key="1">
    <citation type="submission" date="2020-08" db="EMBL/GenBank/DDBJ databases">
        <title>Winkia gen. nov., sp. nov., isolated from faeces of the Anser albifrons in China.</title>
        <authorList>
            <person name="Liu Q."/>
        </authorList>
    </citation>
    <scope>NUCLEOTIDE SEQUENCE [LARGE SCALE GENOMIC DNA]</scope>
    <source>
        <strain evidence="12 13">C62</strain>
    </source>
</reference>
<dbReference type="CDD" id="cd04179">
    <property type="entry name" value="DPM_DPG-synthase_like"/>
    <property type="match status" value="1"/>
</dbReference>
<name>A0A8I0GC48_9ACTO</name>
<evidence type="ECO:0000256" key="5">
    <source>
        <dbReference type="ARBA" id="ARBA00022679"/>
    </source>
</evidence>
<keyword evidence="6" id="KW-0460">Magnesium</keyword>
<comment type="cofactor">
    <cofactor evidence="1">
        <name>Mn(2+)</name>
        <dbReference type="ChEBI" id="CHEBI:29035"/>
    </cofactor>
</comment>